<proteinExistence type="predicted"/>
<organism evidence="1 2">
    <name type="scientific">Paramecium pentaurelia</name>
    <dbReference type="NCBI Taxonomy" id="43138"/>
    <lineage>
        <taxon>Eukaryota</taxon>
        <taxon>Sar</taxon>
        <taxon>Alveolata</taxon>
        <taxon>Ciliophora</taxon>
        <taxon>Intramacronucleata</taxon>
        <taxon>Oligohymenophorea</taxon>
        <taxon>Peniculida</taxon>
        <taxon>Parameciidae</taxon>
        <taxon>Paramecium</taxon>
    </lineage>
</organism>
<protein>
    <submittedName>
        <fullName evidence="1">Uncharacterized protein</fullName>
    </submittedName>
</protein>
<dbReference type="EMBL" id="CAJJDO010000126">
    <property type="protein sequence ID" value="CAD8200818.1"/>
    <property type="molecule type" value="Genomic_DNA"/>
</dbReference>
<dbReference type="AlphaFoldDB" id="A0A8S1XJ87"/>
<dbReference type="Proteomes" id="UP000689195">
    <property type="component" value="Unassembled WGS sequence"/>
</dbReference>
<keyword evidence="2" id="KW-1185">Reference proteome</keyword>
<evidence type="ECO:0000313" key="1">
    <source>
        <dbReference type="EMBL" id="CAD8200818.1"/>
    </source>
</evidence>
<comment type="caution">
    <text evidence="1">The sequence shown here is derived from an EMBL/GenBank/DDBJ whole genome shotgun (WGS) entry which is preliminary data.</text>
</comment>
<accession>A0A8S1XJ87</accession>
<sequence>MGIGQNIQFISLENTIPVEKIFQLIEQNYHIGYYYQNFSQDSNILSVLTANLIYFQLEICSNKILNKQILISLIQNSVHQISKKQ</sequence>
<evidence type="ECO:0000313" key="2">
    <source>
        <dbReference type="Proteomes" id="UP000689195"/>
    </source>
</evidence>
<reference evidence="1" key="1">
    <citation type="submission" date="2021-01" db="EMBL/GenBank/DDBJ databases">
        <authorList>
            <consortium name="Genoscope - CEA"/>
            <person name="William W."/>
        </authorList>
    </citation>
    <scope>NUCLEOTIDE SEQUENCE</scope>
</reference>
<gene>
    <name evidence="1" type="ORF">PPENT_87.1.T1260005</name>
</gene>
<name>A0A8S1XJ87_9CILI</name>